<feature type="compositionally biased region" description="Basic and acidic residues" evidence="1">
    <location>
        <begin position="48"/>
        <end position="59"/>
    </location>
</feature>
<evidence type="ECO:0000256" key="1">
    <source>
        <dbReference type="SAM" id="MobiDB-lite"/>
    </source>
</evidence>
<protein>
    <submittedName>
        <fullName evidence="2">Uncharacterized protein</fullName>
    </submittedName>
</protein>
<dbReference type="EMBL" id="MTYJ01000284">
    <property type="protein sequence ID" value="OWA52738.1"/>
    <property type="molecule type" value="Genomic_DNA"/>
</dbReference>
<keyword evidence="3" id="KW-1185">Reference proteome</keyword>
<organism evidence="2 3">
    <name type="scientific">Hypsibius exemplaris</name>
    <name type="common">Freshwater tardigrade</name>
    <dbReference type="NCBI Taxonomy" id="2072580"/>
    <lineage>
        <taxon>Eukaryota</taxon>
        <taxon>Metazoa</taxon>
        <taxon>Ecdysozoa</taxon>
        <taxon>Tardigrada</taxon>
        <taxon>Eutardigrada</taxon>
        <taxon>Parachela</taxon>
        <taxon>Hypsibioidea</taxon>
        <taxon>Hypsibiidae</taxon>
        <taxon>Hypsibius</taxon>
    </lineage>
</organism>
<evidence type="ECO:0000313" key="3">
    <source>
        <dbReference type="Proteomes" id="UP000192578"/>
    </source>
</evidence>
<sequence length="96" mass="10826">MRGYKRFYGSYELVPPEVLPVDQLLRLEATPPSLRPICGLGESQPETDGPREDGRRGQQKDLLSAVQRTIRRDGGPWRRSRGLPVRWAGPPGQESM</sequence>
<feature type="region of interest" description="Disordered" evidence="1">
    <location>
        <begin position="32"/>
        <end position="96"/>
    </location>
</feature>
<evidence type="ECO:0000313" key="2">
    <source>
        <dbReference type="EMBL" id="OWA52738.1"/>
    </source>
</evidence>
<gene>
    <name evidence="2" type="ORF">BV898_17183</name>
</gene>
<comment type="caution">
    <text evidence="2">The sequence shown here is derived from an EMBL/GenBank/DDBJ whole genome shotgun (WGS) entry which is preliminary data.</text>
</comment>
<proteinExistence type="predicted"/>
<reference evidence="3" key="1">
    <citation type="submission" date="2017-01" db="EMBL/GenBank/DDBJ databases">
        <title>Comparative genomics of anhydrobiosis in the tardigrade Hypsibius dujardini.</title>
        <authorList>
            <person name="Yoshida Y."/>
            <person name="Koutsovoulos G."/>
            <person name="Laetsch D."/>
            <person name="Stevens L."/>
            <person name="Kumar S."/>
            <person name="Horikawa D."/>
            <person name="Ishino K."/>
            <person name="Komine S."/>
            <person name="Tomita M."/>
            <person name="Blaxter M."/>
            <person name="Arakawa K."/>
        </authorList>
    </citation>
    <scope>NUCLEOTIDE SEQUENCE [LARGE SCALE GENOMIC DNA]</scope>
    <source>
        <strain evidence="3">Z151</strain>
    </source>
</reference>
<name>A0A9X6NGT1_HYPEX</name>
<accession>A0A9X6NGT1</accession>
<dbReference type="AlphaFoldDB" id="A0A9X6NGT1"/>
<dbReference type="Proteomes" id="UP000192578">
    <property type="component" value="Unassembled WGS sequence"/>
</dbReference>